<keyword evidence="17" id="KW-1185">Reference proteome</keyword>
<evidence type="ECO:0000256" key="3">
    <source>
        <dbReference type="ARBA" id="ARBA00007812"/>
    </source>
</evidence>
<keyword evidence="9 12" id="KW-0786">Thiamine pyrophosphate</keyword>
<comment type="cofactor">
    <cofactor evidence="11">
        <name>Mg(2+)</name>
        <dbReference type="ChEBI" id="CHEBI:18420"/>
    </cofactor>
    <text evidence="11">Binds 1 Mg(2+) per subunit.</text>
</comment>
<keyword evidence="7" id="KW-0210">Decarboxylase</keyword>
<dbReference type="PANTHER" id="PTHR43452:SF11">
    <property type="entry name" value="PYRUVATE DECARBOXYLASE"/>
    <property type="match status" value="1"/>
</dbReference>
<dbReference type="Gene3D" id="3.40.50.1220">
    <property type="entry name" value="TPP-binding domain"/>
    <property type="match status" value="1"/>
</dbReference>
<evidence type="ECO:0000256" key="1">
    <source>
        <dbReference type="ARBA" id="ARBA00001041"/>
    </source>
</evidence>
<gene>
    <name evidence="16" type="ORF">H9Q72_005988</name>
</gene>
<evidence type="ECO:0000259" key="15">
    <source>
        <dbReference type="Pfam" id="PF02776"/>
    </source>
</evidence>
<dbReference type="GO" id="GO:0005829">
    <property type="term" value="C:cytosol"/>
    <property type="evidence" value="ECO:0007669"/>
    <property type="project" value="TreeGrafter"/>
</dbReference>
<evidence type="ECO:0000256" key="8">
    <source>
        <dbReference type="ARBA" id="ARBA00022842"/>
    </source>
</evidence>
<proteinExistence type="inferred from homology"/>
<dbReference type="SUPFAM" id="SSF52518">
    <property type="entry name" value="Thiamin diphosphate-binding fold (THDP-binding)"/>
    <property type="match status" value="2"/>
</dbReference>
<dbReference type="CDD" id="cd07038">
    <property type="entry name" value="TPP_PYR_PDC_IPDC_like"/>
    <property type="match status" value="1"/>
</dbReference>
<dbReference type="FunFam" id="3.40.50.970:FF:000024">
    <property type="entry name" value="Pyruvate decarboxylase isozyme"/>
    <property type="match status" value="1"/>
</dbReference>
<dbReference type="GO" id="GO:0030976">
    <property type="term" value="F:thiamine pyrophosphate binding"/>
    <property type="evidence" value="ECO:0007669"/>
    <property type="project" value="InterPro"/>
</dbReference>
<evidence type="ECO:0000256" key="4">
    <source>
        <dbReference type="ARBA" id="ARBA00013202"/>
    </source>
</evidence>
<comment type="similarity">
    <text evidence="3 12">Belongs to the TPP enzyme family.</text>
</comment>
<evidence type="ECO:0000256" key="5">
    <source>
        <dbReference type="ARBA" id="ARBA00014422"/>
    </source>
</evidence>
<evidence type="ECO:0000256" key="6">
    <source>
        <dbReference type="ARBA" id="ARBA00022723"/>
    </source>
</evidence>
<dbReference type="GO" id="GO:0004737">
    <property type="term" value="F:pyruvate decarboxylase activity"/>
    <property type="evidence" value="ECO:0007669"/>
    <property type="project" value="UniProtKB-EC"/>
</dbReference>
<dbReference type="InterPro" id="IPR029035">
    <property type="entry name" value="DHS-like_NAD/FAD-binding_dom"/>
</dbReference>
<dbReference type="FunFam" id="3.40.50.970:FF:000019">
    <property type="entry name" value="Pyruvate decarboxylase isozyme"/>
    <property type="match status" value="1"/>
</dbReference>
<evidence type="ECO:0000259" key="14">
    <source>
        <dbReference type="Pfam" id="PF02775"/>
    </source>
</evidence>
<dbReference type="CDD" id="cd02005">
    <property type="entry name" value="TPP_PDC_IPDC"/>
    <property type="match status" value="1"/>
</dbReference>
<evidence type="ECO:0000313" key="17">
    <source>
        <dbReference type="Proteomes" id="UP000750502"/>
    </source>
</evidence>
<dbReference type="Pfam" id="PF00205">
    <property type="entry name" value="TPP_enzyme_M"/>
    <property type="match status" value="1"/>
</dbReference>
<dbReference type="AlphaFoldDB" id="A0A9P7HSX2"/>
<dbReference type="InterPro" id="IPR012001">
    <property type="entry name" value="Thiamin_PyroP_enz_TPP-bd_dom"/>
</dbReference>
<evidence type="ECO:0000256" key="11">
    <source>
        <dbReference type="PIRSR" id="PIRSR036565-2"/>
    </source>
</evidence>
<keyword evidence="6 11" id="KW-0479">Metal-binding</keyword>
<reference evidence="16" key="1">
    <citation type="journal article" date="2020" name="bioRxiv">
        <title>Historical genomics reveals the evolutionary mechanisms behind multiple outbreaks of the host-specific coffee wilt pathogen Fusarium xylarioides.</title>
        <authorList>
            <person name="Peck D."/>
            <person name="Nowell R.W."/>
            <person name="Flood J."/>
            <person name="Ryan M.J."/>
            <person name="Barraclough T.G."/>
        </authorList>
    </citation>
    <scope>NUCLEOTIDE SEQUENCE</scope>
    <source>
        <strain evidence="16">IMI 127659i</strain>
    </source>
</reference>
<dbReference type="PANTHER" id="PTHR43452">
    <property type="entry name" value="PYRUVATE DECARBOXYLASE"/>
    <property type="match status" value="1"/>
</dbReference>
<feature type="domain" description="Thiamine pyrophosphate enzyme TPP-binding" evidence="14">
    <location>
        <begin position="409"/>
        <end position="494"/>
    </location>
</feature>
<feature type="domain" description="Thiamine pyrophosphate enzyme central" evidence="13">
    <location>
        <begin position="199"/>
        <end position="302"/>
    </location>
</feature>
<feature type="binding site" evidence="11">
    <location>
        <position position="487"/>
    </location>
    <ligand>
        <name>Mg(2+)</name>
        <dbReference type="ChEBI" id="CHEBI:18420"/>
    </ligand>
</feature>
<dbReference type="Proteomes" id="UP000750502">
    <property type="component" value="Unassembled WGS sequence"/>
</dbReference>
<evidence type="ECO:0000256" key="7">
    <source>
        <dbReference type="ARBA" id="ARBA00022793"/>
    </source>
</evidence>
<dbReference type="InterPro" id="IPR011766">
    <property type="entry name" value="TPP_enzyme_TPP-bd"/>
</dbReference>
<feature type="binding site" evidence="11">
    <location>
        <position position="489"/>
    </location>
    <ligand>
        <name>Mg(2+)</name>
        <dbReference type="ChEBI" id="CHEBI:18420"/>
    </ligand>
</feature>
<evidence type="ECO:0000259" key="13">
    <source>
        <dbReference type="Pfam" id="PF00205"/>
    </source>
</evidence>
<dbReference type="OrthoDB" id="308383at2759"/>
<evidence type="ECO:0000256" key="12">
    <source>
        <dbReference type="RuleBase" id="RU362132"/>
    </source>
</evidence>
<dbReference type="InterPro" id="IPR012110">
    <property type="entry name" value="PDC/IPDC-like"/>
</dbReference>
<dbReference type="Pfam" id="PF02775">
    <property type="entry name" value="TPP_enzyme_C"/>
    <property type="match status" value="1"/>
</dbReference>
<evidence type="ECO:0000256" key="2">
    <source>
        <dbReference type="ARBA" id="ARBA00001964"/>
    </source>
</evidence>
<dbReference type="PIRSF" id="PIRSF036565">
    <property type="entry name" value="Pyruvt_ip_decrb"/>
    <property type="match status" value="1"/>
</dbReference>
<keyword evidence="8 11" id="KW-0460">Magnesium</keyword>
<dbReference type="InterPro" id="IPR047213">
    <property type="entry name" value="TPP_PYR_PDC_IPDC-like"/>
</dbReference>
<comment type="catalytic activity">
    <reaction evidence="1">
        <text>a 2-oxocarboxylate + H(+) = an aldehyde + CO2</text>
        <dbReference type="Rhea" id="RHEA:11628"/>
        <dbReference type="ChEBI" id="CHEBI:15378"/>
        <dbReference type="ChEBI" id="CHEBI:16526"/>
        <dbReference type="ChEBI" id="CHEBI:17478"/>
        <dbReference type="ChEBI" id="CHEBI:35179"/>
        <dbReference type="EC" id="4.1.1.1"/>
    </reaction>
</comment>
<comment type="caution">
    <text evidence="16">The sequence shown here is derived from an EMBL/GenBank/DDBJ whole genome shotgun (WGS) entry which is preliminary data.</text>
</comment>
<organism evidence="16 17">
    <name type="scientific">Fusarium xylarioides</name>
    <dbReference type="NCBI Taxonomy" id="221167"/>
    <lineage>
        <taxon>Eukaryota</taxon>
        <taxon>Fungi</taxon>
        <taxon>Dikarya</taxon>
        <taxon>Ascomycota</taxon>
        <taxon>Pezizomycotina</taxon>
        <taxon>Sordariomycetes</taxon>
        <taxon>Hypocreomycetidae</taxon>
        <taxon>Hypocreales</taxon>
        <taxon>Nectriaceae</taxon>
        <taxon>Fusarium</taxon>
        <taxon>Fusarium fujikuroi species complex</taxon>
    </lineage>
</organism>
<dbReference type="Gene3D" id="3.40.50.970">
    <property type="match status" value="2"/>
</dbReference>
<dbReference type="GO" id="GO:0000287">
    <property type="term" value="F:magnesium ion binding"/>
    <property type="evidence" value="ECO:0007669"/>
    <property type="project" value="InterPro"/>
</dbReference>
<dbReference type="EC" id="4.1.1.1" evidence="4"/>
<dbReference type="EMBL" id="JADFTT010000178">
    <property type="protein sequence ID" value="KAG5765961.1"/>
    <property type="molecule type" value="Genomic_DNA"/>
</dbReference>
<feature type="domain" description="Thiamine pyrophosphate enzyme N-terminal TPP-binding" evidence="15">
    <location>
        <begin position="9"/>
        <end position="108"/>
    </location>
</feature>
<sequence length="586" mass="63747">MVQQVSIPEYLFLRLIQLGAGSVHGVPGDYNLTACDYITRLGLRWVGNANELNAGYAADAYARIKGIGVLFTSFGPGELSAVNAIAGAYAEKAPVVHIVGTPPLSAQKAGSCLHHSLGDGNFKAYANIYKGITVAQADLCDPETAHDLIDQTLQQCILQSRPVYLTLPLDMVPERLTFPATPINLENPDYNKESEDQVIEAIIANLQRSKRPLLLIDGFTARFGVRQEINELVRLTGIPTLTTPFGNGLVDSSLPNYHGIYNGQAGPIKQLAWVKGCDLVLRFGPLNSDLNTFVASTALPNANVTAIFEKHSVRFGDSLVGQISSQADLSIKALLTVLLVRLKGLELPKPERYPHDPDAPKALLARLPLQANELEIDQYNFWLRMSGFLKPGDYVLTETGTSLYGGQSLALPDDTTVICSELWGSIGFMLAAAQGVSLAHRELVEQGSKSRGRTILFEGEGSLQMTAQSISDMICNRLDVIIFVLNNSGYTVERIIHGFDEGYNDVQPWMYLDSLSYFGAPKDDPEYPVTTKRAANWGDLRSALGDPVTQAGKGLTIVEVIMDVADCPASLRTFANLLVQKHKGGW</sequence>
<accession>A0A9P7HSX2</accession>
<dbReference type="GO" id="GO:0000949">
    <property type="term" value="P:aromatic amino acid family catabolic process to alcohol via Ehrlich pathway"/>
    <property type="evidence" value="ECO:0007669"/>
    <property type="project" value="TreeGrafter"/>
</dbReference>
<reference evidence="16" key="2">
    <citation type="submission" date="2020-10" db="EMBL/GenBank/DDBJ databases">
        <authorList>
            <person name="Peck L.D."/>
            <person name="Nowell R.W."/>
            <person name="Flood J."/>
            <person name="Ryan M.J."/>
            <person name="Barraclough T.G."/>
        </authorList>
    </citation>
    <scope>NUCLEOTIDE SEQUENCE</scope>
    <source>
        <strain evidence="16">IMI 127659i</strain>
    </source>
</reference>
<dbReference type="SUPFAM" id="SSF52467">
    <property type="entry name" value="DHS-like NAD/FAD-binding domain"/>
    <property type="match status" value="1"/>
</dbReference>
<dbReference type="GO" id="GO:0005634">
    <property type="term" value="C:nucleus"/>
    <property type="evidence" value="ECO:0007669"/>
    <property type="project" value="TreeGrafter"/>
</dbReference>
<dbReference type="InterPro" id="IPR047214">
    <property type="entry name" value="TPP_PDC_IPDC"/>
</dbReference>
<name>A0A9P7HSX2_9HYPO</name>
<evidence type="ECO:0000256" key="10">
    <source>
        <dbReference type="ARBA" id="ARBA00023239"/>
    </source>
</evidence>
<evidence type="ECO:0000256" key="9">
    <source>
        <dbReference type="ARBA" id="ARBA00023052"/>
    </source>
</evidence>
<dbReference type="InterPro" id="IPR012000">
    <property type="entry name" value="Thiamin_PyroP_enz_cen_dom"/>
</dbReference>
<evidence type="ECO:0000313" key="16">
    <source>
        <dbReference type="EMBL" id="KAG5765961.1"/>
    </source>
</evidence>
<dbReference type="Pfam" id="PF02776">
    <property type="entry name" value="TPP_enzyme_N"/>
    <property type="match status" value="1"/>
</dbReference>
<keyword evidence="10" id="KW-0456">Lyase</keyword>
<protein>
    <recommendedName>
        <fullName evidence="5">Pyruvate decarboxylase</fullName>
        <ecNumber evidence="4">4.1.1.1</ecNumber>
    </recommendedName>
</protein>
<dbReference type="InterPro" id="IPR029061">
    <property type="entry name" value="THDP-binding"/>
</dbReference>
<comment type="cofactor">
    <cofactor evidence="2">
        <name>thiamine diphosphate</name>
        <dbReference type="ChEBI" id="CHEBI:58937"/>
    </cofactor>
</comment>